<organism evidence="1">
    <name type="scientific">marine sediment metagenome</name>
    <dbReference type="NCBI Taxonomy" id="412755"/>
    <lineage>
        <taxon>unclassified sequences</taxon>
        <taxon>metagenomes</taxon>
        <taxon>ecological metagenomes</taxon>
    </lineage>
</organism>
<reference evidence="1" key="1">
    <citation type="journal article" date="2014" name="Front. Microbiol.">
        <title>High frequency of phylogenetically diverse reductive dehalogenase-homologous genes in deep subseafloor sedimentary metagenomes.</title>
        <authorList>
            <person name="Kawai M."/>
            <person name="Futagami T."/>
            <person name="Toyoda A."/>
            <person name="Takaki Y."/>
            <person name="Nishi S."/>
            <person name="Hori S."/>
            <person name="Arai W."/>
            <person name="Tsubouchi T."/>
            <person name="Morono Y."/>
            <person name="Uchiyama I."/>
            <person name="Ito T."/>
            <person name="Fujiyama A."/>
            <person name="Inagaki F."/>
            <person name="Takami H."/>
        </authorList>
    </citation>
    <scope>NUCLEOTIDE SEQUENCE</scope>
    <source>
        <strain evidence="1">Expedition CK06-06</strain>
    </source>
</reference>
<protein>
    <recommendedName>
        <fullName evidence="2">Peptidase M10 serralysin C-terminal domain-containing protein</fullName>
    </recommendedName>
</protein>
<gene>
    <name evidence="1" type="ORF">S01H1_45815</name>
</gene>
<comment type="caution">
    <text evidence="1">The sequence shown here is derived from an EMBL/GenBank/DDBJ whole genome shotgun (WGS) entry which is preliminary data.</text>
</comment>
<feature type="non-terminal residue" evidence="1">
    <location>
        <position position="1"/>
    </location>
</feature>
<dbReference type="EMBL" id="BARS01029303">
    <property type="protein sequence ID" value="GAG02977.1"/>
    <property type="molecule type" value="Genomic_DNA"/>
</dbReference>
<sequence length="263" mass="27321">GDDTLDATFCLGMTVVPLLSSIETFNLTNNGSNTLTLNATNVSGVDTINQVNSTSDLSITGLQELVDFGFKDISDISVDMSLVFAQSSTTSGSSDEITCTLENATVGTATVNTAASNGFETINFVSQGDTANRLTTLTKTTGNTLATAMFFGSQDLQVDALPNSILTYDASGMTGELTLGAGSTADSYAAFSTADLSSITGGSGNDTFIFGNTLDSNDAKWPTEFIDGSGGWDVVQASFDASLPTQVPCRNVEELRFNATDSI</sequence>
<evidence type="ECO:0000313" key="1">
    <source>
        <dbReference type="EMBL" id="GAG02977.1"/>
    </source>
</evidence>
<dbReference type="AlphaFoldDB" id="X0UUW0"/>
<evidence type="ECO:0008006" key="2">
    <source>
        <dbReference type="Google" id="ProtNLM"/>
    </source>
</evidence>
<accession>X0UUW0</accession>
<feature type="non-terminal residue" evidence="1">
    <location>
        <position position="263"/>
    </location>
</feature>
<name>X0UUW0_9ZZZZ</name>
<proteinExistence type="predicted"/>